<feature type="compositionally biased region" description="Basic and acidic residues" evidence="1">
    <location>
        <begin position="363"/>
        <end position="399"/>
    </location>
</feature>
<feature type="region of interest" description="Disordered" evidence="1">
    <location>
        <begin position="349"/>
        <end position="399"/>
    </location>
</feature>
<evidence type="ECO:0000256" key="1">
    <source>
        <dbReference type="SAM" id="MobiDB-lite"/>
    </source>
</evidence>
<evidence type="ECO:0000313" key="2">
    <source>
        <dbReference type="EMBL" id="KAK0655028.1"/>
    </source>
</evidence>
<feature type="compositionally biased region" description="Basic residues" evidence="1">
    <location>
        <begin position="352"/>
        <end position="362"/>
    </location>
</feature>
<reference evidence="2" key="1">
    <citation type="submission" date="2023-06" db="EMBL/GenBank/DDBJ databases">
        <title>Genome-scale phylogeny and comparative genomics of the fungal order Sordariales.</title>
        <authorList>
            <consortium name="Lawrence Berkeley National Laboratory"/>
            <person name="Hensen N."/>
            <person name="Bonometti L."/>
            <person name="Westerberg I."/>
            <person name="Brannstrom I.O."/>
            <person name="Guillou S."/>
            <person name="Cros-Aarteil S."/>
            <person name="Calhoun S."/>
            <person name="Haridas S."/>
            <person name="Kuo A."/>
            <person name="Mondo S."/>
            <person name="Pangilinan J."/>
            <person name="Riley R."/>
            <person name="Labutti K."/>
            <person name="Andreopoulos B."/>
            <person name="Lipzen A."/>
            <person name="Chen C."/>
            <person name="Yanf M."/>
            <person name="Daum C."/>
            <person name="Ng V."/>
            <person name="Clum A."/>
            <person name="Steindorff A."/>
            <person name="Ohm R."/>
            <person name="Martin F."/>
            <person name="Silar P."/>
            <person name="Natvig D."/>
            <person name="Lalanne C."/>
            <person name="Gautier V."/>
            <person name="Ament-Velasquez S.L."/>
            <person name="Kruys A."/>
            <person name="Hutchinson M.I."/>
            <person name="Powell A.J."/>
            <person name="Barry K."/>
            <person name="Miller A.N."/>
            <person name="Grigoriev I.V."/>
            <person name="Debuchy R."/>
            <person name="Gladieux P."/>
            <person name="Thoren M.H."/>
            <person name="Johannesson H."/>
        </authorList>
    </citation>
    <scope>NUCLEOTIDE SEQUENCE</scope>
    <source>
        <strain evidence="2">SMH2532-1</strain>
    </source>
</reference>
<organism evidence="2 3">
    <name type="scientific">Cercophora newfieldiana</name>
    <dbReference type="NCBI Taxonomy" id="92897"/>
    <lineage>
        <taxon>Eukaryota</taxon>
        <taxon>Fungi</taxon>
        <taxon>Dikarya</taxon>
        <taxon>Ascomycota</taxon>
        <taxon>Pezizomycotina</taxon>
        <taxon>Sordariomycetes</taxon>
        <taxon>Sordariomycetidae</taxon>
        <taxon>Sordariales</taxon>
        <taxon>Lasiosphaeriaceae</taxon>
        <taxon>Cercophora</taxon>
    </lineage>
</organism>
<name>A0AA40CZK6_9PEZI</name>
<dbReference type="AlphaFoldDB" id="A0AA40CZK6"/>
<accession>A0AA40CZK6</accession>
<comment type="caution">
    <text evidence="2">The sequence shown here is derived from an EMBL/GenBank/DDBJ whole genome shotgun (WGS) entry which is preliminary data.</text>
</comment>
<keyword evidence="3" id="KW-1185">Reference proteome</keyword>
<evidence type="ECO:0000313" key="3">
    <source>
        <dbReference type="Proteomes" id="UP001174936"/>
    </source>
</evidence>
<sequence>MASNDAPQVNEGLYGDPPYLTMAGVKDDSEFGNTVQELSTLGCLMGESQSSVPELLDGWKVLRDFVHGLADTMTREVQQQPWDALNAETQGKLLEIAPTMAKRLWDDDNPNFQSSSILVEAWIWRIITSGLFCNPREYATPGWKAFGTLDANLSRRAGTLDGAIHPPELRTVNNREKYKLEHRYHQWRALTYGMLRTDEEVPHTSPDRLALAIVEAMTPAFMFDQDSELSKVLKEEAAKIAACAVEVDGSFLITVHNPMLAYRLPGGTEGELIGTPFNCKGGALEKWDAKVGDEGDPIELVVSPGIFTAGVERLFQPDGGHWVGSWLAPIQVCVGYHKLLSVEGESKVASSTRKRKHAKTQAKKKEAIARKFKEEREAKKRARGEKISGAKAVAEGKQK</sequence>
<gene>
    <name evidence="2" type="ORF">B0T16DRAFT_396056</name>
</gene>
<protein>
    <submittedName>
        <fullName evidence="2">Uncharacterized protein</fullName>
    </submittedName>
</protein>
<dbReference type="EMBL" id="JAULSV010000001">
    <property type="protein sequence ID" value="KAK0655028.1"/>
    <property type="molecule type" value="Genomic_DNA"/>
</dbReference>
<proteinExistence type="predicted"/>
<dbReference type="Proteomes" id="UP001174936">
    <property type="component" value="Unassembled WGS sequence"/>
</dbReference>